<reference evidence="2" key="1">
    <citation type="submission" date="2022-08" db="EMBL/GenBank/DDBJ databases">
        <title>Genomic Encyclopedia of Type Strains, Phase V (KMG-V): Genome sequencing to study the core and pangenomes of soil and plant-associated prokaryotes.</title>
        <authorList>
            <person name="Whitman W."/>
        </authorList>
    </citation>
    <scope>NUCLEOTIDE SEQUENCE</scope>
    <source>
        <strain evidence="2">SP3002</strain>
    </source>
</reference>
<dbReference type="EMBL" id="JANTZM010000017">
    <property type="protein sequence ID" value="MCS4159040.1"/>
    <property type="molecule type" value="Genomic_DNA"/>
</dbReference>
<dbReference type="Proteomes" id="UP001155110">
    <property type="component" value="Unassembled WGS sequence"/>
</dbReference>
<name>A0AAW5PBS5_9BACT</name>
<gene>
    <name evidence="2" type="ORF">GGP99_003026</name>
</gene>
<feature type="signal peptide" evidence="1">
    <location>
        <begin position="1"/>
        <end position="25"/>
    </location>
</feature>
<accession>A0AAW5PBS5</accession>
<evidence type="ECO:0000313" key="3">
    <source>
        <dbReference type="Proteomes" id="UP001155110"/>
    </source>
</evidence>
<evidence type="ECO:0000313" key="2">
    <source>
        <dbReference type="EMBL" id="MCS4159040.1"/>
    </source>
</evidence>
<protein>
    <submittedName>
        <fullName evidence="2">Uncharacterized protein</fullName>
    </submittedName>
</protein>
<dbReference type="RefSeq" id="WP_259059953.1">
    <property type="nucleotide sequence ID" value="NZ_JANTZM010000017.1"/>
</dbReference>
<organism evidence="2 3">
    <name type="scientific">Salinibacter ruber</name>
    <dbReference type="NCBI Taxonomy" id="146919"/>
    <lineage>
        <taxon>Bacteria</taxon>
        <taxon>Pseudomonadati</taxon>
        <taxon>Rhodothermota</taxon>
        <taxon>Rhodothermia</taxon>
        <taxon>Rhodothermales</taxon>
        <taxon>Salinibacteraceae</taxon>
        <taxon>Salinibacter</taxon>
    </lineage>
</organism>
<proteinExistence type="predicted"/>
<keyword evidence="1" id="KW-0732">Signal</keyword>
<evidence type="ECO:0000256" key="1">
    <source>
        <dbReference type="SAM" id="SignalP"/>
    </source>
</evidence>
<sequence length="105" mass="10855">MLTPFGLLGVGLLGVGLLGAGPAAAQPTWPEGTWTEATTGRPQVSLDWTKPSFGGETEATSLLTSRLVLSGQYPIGKSTRLVADLPISRFGIDDEDAGRADGVSK</sequence>
<comment type="caution">
    <text evidence="2">The sequence shown here is derived from an EMBL/GenBank/DDBJ whole genome shotgun (WGS) entry which is preliminary data.</text>
</comment>
<dbReference type="AlphaFoldDB" id="A0AAW5PBS5"/>
<feature type="chain" id="PRO_5043397716" evidence="1">
    <location>
        <begin position="26"/>
        <end position="105"/>
    </location>
</feature>